<dbReference type="Proteomes" id="UP000029986">
    <property type="component" value="Chromosome"/>
</dbReference>
<feature type="domain" description="Carrier" evidence="1">
    <location>
        <begin position="5"/>
        <end position="81"/>
    </location>
</feature>
<dbReference type="SUPFAM" id="SSF47336">
    <property type="entry name" value="ACP-like"/>
    <property type="match status" value="1"/>
</dbReference>
<evidence type="ECO:0000313" key="3">
    <source>
        <dbReference type="Proteomes" id="UP000029986"/>
    </source>
</evidence>
<dbReference type="eggNOG" id="COG0236">
    <property type="taxonomic scope" value="Bacteria"/>
</dbReference>
<name>A0A097QZZ7_HAFAL</name>
<dbReference type="InterPro" id="IPR036736">
    <property type="entry name" value="ACP-like_sf"/>
</dbReference>
<evidence type="ECO:0000259" key="1">
    <source>
        <dbReference type="PROSITE" id="PS50075"/>
    </source>
</evidence>
<dbReference type="Gene3D" id="1.10.1200.10">
    <property type="entry name" value="ACP-like"/>
    <property type="match status" value="1"/>
</dbReference>
<dbReference type="HOGENOM" id="CLU_108696_11_0_6"/>
<dbReference type="GeneID" id="56890894"/>
<dbReference type="AlphaFoldDB" id="A0A097QZZ7"/>
<protein>
    <submittedName>
        <fullName evidence="2">Acyl carrier protein</fullName>
    </submittedName>
</protein>
<accession>A0A097QZZ7</accession>
<dbReference type="OrthoDB" id="6575267at2"/>
<proteinExistence type="predicted"/>
<sequence length="83" mass="9394">MSQYDVIYEKVSEMIADAKDLECEDIQADAPLALLSLDSLDYVELIILAKREFGVTLTAELFIQHPNITLREVCEFIDKESVA</sequence>
<dbReference type="RefSeq" id="WP_025800631.1">
    <property type="nucleotide sequence ID" value="NZ_CP009706.1"/>
</dbReference>
<organism evidence="2 3">
    <name type="scientific">Hafnia alvei FB1</name>
    <dbReference type="NCBI Taxonomy" id="1453496"/>
    <lineage>
        <taxon>Bacteria</taxon>
        <taxon>Pseudomonadati</taxon>
        <taxon>Pseudomonadota</taxon>
        <taxon>Gammaproteobacteria</taxon>
        <taxon>Enterobacterales</taxon>
        <taxon>Hafniaceae</taxon>
        <taxon>Hafnia</taxon>
    </lineage>
</organism>
<dbReference type="InterPro" id="IPR009081">
    <property type="entry name" value="PP-bd_ACP"/>
</dbReference>
<reference evidence="2 3" key="1">
    <citation type="journal article" date="2014" name="Gut Pathog.">
        <title>Gene clusters of Hafnia alvei strain FB1 important in survival and pathogenesis: a draft genome perspective.</title>
        <authorList>
            <person name="Tan J.Y."/>
            <person name="Yin W.F."/>
            <person name="Chan K.G."/>
        </authorList>
    </citation>
    <scope>NUCLEOTIDE SEQUENCE [LARGE SCALE GENOMIC DNA]</scope>
    <source>
        <strain evidence="2 3">FB1</strain>
    </source>
</reference>
<dbReference type="EMBL" id="CP009706">
    <property type="protein sequence ID" value="AIU72064.1"/>
    <property type="molecule type" value="Genomic_DNA"/>
</dbReference>
<gene>
    <name evidence="2" type="ORF">AT03_06430</name>
</gene>
<keyword evidence="3" id="KW-1185">Reference proteome</keyword>
<dbReference type="KEGG" id="hav:AT03_06430"/>
<dbReference type="PATRIC" id="fig|1453496.5.peg.1288"/>
<evidence type="ECO:0000313" key="2">
    <source>
        <dbReference type="EMBL" id="AIU72064.1"/>
    </source>
</evidence>
<dbReference type="Pfam" id="PF00550">
    <property type="entry name" value="PP-binding"/>
    <property type="match status" value="1"/>
</dbReference>
<dbReference type="PROSITE" id="PS50075">
    <property type="entry name" value="CARRIER"/>
    <property type="match status" value="1"/>
</dbReference>